<dbReference type="InterPro" id="IPR050744">
    <property type="entry name" value="AI-2_Isomerase_LsrG"/>
</dbReference>
<dbReference type="PANTHER" id="PTHR33336">
    <property type="entry name" value="QUINOL MONOOXYGENASE YGIN-RELATED"/>
    <property type="match status" value="1"/>
</dbReference>
<evidence type="ECO:0000313" key="3">
    <source>
        <dbReference type="Proteomes" id="UP000030907"/>
    </source>
</evidence>
<reference evidence="2 3" key="1">
    <citation type="journal article" date="2015" name="Int. J. Syst. Evol. Microbiol.">
        <title>Description of Sphingopyxis fribergensis sp. nov. - a soil bacterium with the ability to degrade styrene and phenylacetic acid.</title>
        <authorList>
            <person name="Oelschlagel M."/>
            <person name="Ruckert C."/>
            <person name="Kalinowski J."/>
            <person name="Schmidt G."/>
            <person name="Schlomann M."/>
            <person name="Tischler D."/>
        </authorList>
    </citation>
    <scope>NUCLEOTIDE SEQUENCE [LARGE SCALE GENOMIC DNA]</scope>
    <source>
        <strain evidence="2 3">Kp5.2</strain>
    </source>
</reference>
<gene>
    <name evidence="2" type="ORF">SKP52_03110</name>
</gene>
<dbReference type="HOGENOM" id="CLU_131496_9_0_5"/>
<protein>
    <recommendedName>
        <fullName evidence="1">ABM domain-containing protein</fullName>
    </recommendedName>
</protein>
<proteinExistence type="predicted"/>
<dbReference type="InterPro" id="IPR011008">
    <property type="entry name" value="Dimeric_a/b-barrel"/>
</dbReference>
<dbReference type="InterPro" id="IPR007138">
    <property type="entry name" value="ABM_dom"/>
</dbReference>
<dbReference type="AlphaFoldDB" id="A0A0A7PBS9"/>
<sequence>MSAIGVIATLRVQPGKEGEFEGVFAELAAAVNTNEAGNSYYRLFQTGETGVYKVLECYDDQAALDAHRASDHFRSIGARLGPCLAGAPEIETLSAA</sequence>
<keyword evidence="3" id="KW-1185">Reference proteome</keyword>
<dbReference type="Proteomes" id="UP000030907">
    <property type="component" value="Chromosome"/>
</dbReference>
<dbReference type="KEGG" id="sphk:SKP52_03110"/>
<dbReference type="SUPFAM" id="SSF54909">
    <property type="entry name" value="Dimeric alpha+beta barrel"/>
    <property type="match status" value="1"/>
</dbReference>
<dbReference type="GO" id="GO:0003824">
    <property type="term" value="F:catalytic activity"/>
    <property type="evidence" value="ECO:0007669"/>
    <property type="project" value="TreeGrafter"/>
</dbReference>
<dbReference type="EMBL" id="CP009122">
    <property type="protein sequence ID" value="AJA07551.1"/>
    <property type="molecule type" value="Genomic_DNA"/>
</dbReference>
<dbReference type="PANTHER" id="PTHR33336:SF15">
    <property type="entry name" value="ABM DOMAIN-CONTAINING PROTEIN"/>
    <property type="match status" value="1"/>
</dbReference>
<organism evidence="2 3">
    <name type="scientific">Sphingopyxis fribergensis</name>
    <dbReference type="NCBI Taxonomy" id="1515612"/>
    <lineage>
        <taxon>Bacteria</taxon>
        <taxon>Pseudomonadati</taxon>
        <taxon>Pseudomonadota</taxon>
        <taxon>Alphaproteobacteria</taxon>
        <taxon>Sphingomonadales</taxon>
        <taxon>Sphingomonadaceae</taxon>
        <taxon>Sphingopyxis</taxon>
    </lineage>
</organism>
<evidence type="ECO:0000259" key="1">
    <source>
        <dbReference type="PROSITE" id="PS51725"/>
    </source>
</evidence>
<dbReference type="OrthoDB" id="287932at2"/>
<dbReference type="Pfam" id="PF03992">
    <property type="entry name" value="ABM"/>
    <property type="match status" value="1"/>
</dbReference>
<dbReference type="RefSeq" id="WP_039571612.1">
    <property type="nucleotide sequence ID" value="NZ_CP009122.1"/>
</dbReference>
<dbReference type="Gene3D" id="3.30.70.100">
    <property type="match status" value="1"/>
</dbReference>
<feature type="domain" description="ABM" evidence="1">
    <location>
        <begin position="4"/>
        <end position="92"/>
    </location>
</feature>
<dbReference type="STRING" id="1515612.SKP52_03110"/>
<dbReference type="PROSITE" id="PS51725">
    <property type="entry name" value="ABM"/>
    <property type="match status" value="1"/>
</dbReference>
<name>A0A0A7PBS9_9SPHN</name>
<evidence type="ECO:0000313" key="2">
    <source>
        <dbReference type="EMBL" id="AJA07551.1"/>
    </source>
</evidence>
<accession>A0A0A7PBS9</accession>